<keyword evidence="1" id="KW-1185">Reference proteome</keyword>
<dbReference type="AlphaFoldDB" id="A0A1I8FFW9"/>
<proteinExistence type="predicted"/>
<evidence type="ECO:0000313" key="2">
    <source>
        <dbReference type="WBParaSite" id="maker-unitig_33306-snap-gene-0.1-mRNA-1"/>
    </source>
</evidence>
<accession>A0A1I8FFW9</accession>
<dbReference type="Pfam" id="PF21010">
    <property type="entry name" value="HA2_C"/>
    <property type="match status" value="1"/>
</dbReference>
<dbReference type="WBParaSite" id="maker-unitig_33306-snap-gene-0.1-mRNA-1">
    <property type="protein sequence ID" value="maker-unitig_33306-snap-gene-0.1-mRNA-1"/>
    <property type="gene ID" value="maker-unitig_33306-snap-gene-0.1"/>
</dbReference>
<reference evidence="2" key="1">
    <citation type="submission" date="2016-11" db="UniProtKB">
        <authorList>
            <consortium name="WormBaseParasite"/>
        </authorList>
    </citation>
    <scope>IDENTIFICATION</scope>
</reference>
<evidence type="ECO:0000313" key="1">
    <source>
        <dbReference type="Proteomes" id="UP000095280"/>
    </source>
</evidence>
<protein>
    <submittedName>
        <fullName evidence="2">OB_NTP_bind domain-containing protein</fullName>
    </submittedName>
</protein>
<name>A0A1I8FFW9_9PLAT</name>
<dbReference type="Proteomes" id="UP000095280">
    <property type="component" value="Unplaced"/>
</dbReference>
<organism evidence="1 2">
    <name type="scientific">Macrostomum lignano</name>
    <dbReference type="NCBI Taxonomy" id="282301"/>
    <lineage>
        <taxon>Eukaryota</taxon>
        <taxon>Metazoa</taxon>
        <taxon>Spiralia</taxon>
        <taxon>Lophotrochozoa</taxon>
        <taxon>Platyhelminthes</taxon>
        <taxon>Rhabditophora</taxon>
        <taxon>Macrostomorpha</taxon>
        <taxon>Macrostomida</taxon>
        <taxon>Macrostomidae</taxon>
        <taxon>Macrostomum</taxon>
    </lineage>
</organism>
<sequence length="249" mass="27611">VKLLHPDLPAAEFLAPDADPPQEHPRWCCWAVCFSCLDPVLTIAASLSHRTPFETPLGAEQEVKQCKLQLAEGCESDHLLPWLAYKLELIRAVVTAGLYPNIVRCKSLKSKKAVADPASPSYELPQAGVACGFEEPAWLAYFEKCLLNDRRTARTRTNAAFNWPCWTTGSGWLPSTAAFSTVLVLRHRLDLLLADLIHRPGRCLKTWSAEAANDSQNGFRCSNSECHRRSSGCHRARKAEAMAVKLMSP</sequence>